<reference evidence="1" key="1">
    <citation type="submission" date="2023-02" db="EMBL/GenBank/DDBJ databases">
        <title>Actinokineospora globicatena NBRC 15670.</title>
        <authorList>
            <person name="Ichikawa N."/>
            <person name="Sato H."/>
            <person name="Tonouchi N."/>
        </authorList>
    </citation>
    <scope>NUCLEOTIDE SEQUENCE</scope>
    <source>
        <strain evidence="1">NBRC 15670</strain>
    </source>
</reference>
<organism evidence="1 2">
    <name type="scientific">Actinokineospora globicatena</name>
    <dbReference type="NCBI Taxonomy" id="103729"/>
    <lineage>
        <taxon>Bacteria</taxon>
        <taxon>Bacillati</taxon>
        <taxon>Actinomycetota</taxon>
        <taxon>Actinomycetes</taxon>
        <taxon>Pseudonocardiales</taxon>
        <taxon>Pseudonocardiaceae</taxon>
        <taxon>Actinokineospora</taxon>
    </lineage>
</organism>
<sequence>MPVSGVSEPPVDLVRYVAGTTGLPPGIAARVVSDVLAYFGETVEQYVRRRHTELRRGQVRNAEIWARVAGELAARPVAAPVLSERQLRRIIYG</sequence>
<comment type="caution">
    <text evidence="1">The sequence shown here is derived from an EMBL/GenBank/DDBJ whole genome shotgun (WGS) entry which is preliminary data.</text>
</comment>
<proteinExistence type="predicted"/>
<dbReference type="Proteomes" id="UP001165042">
    <property type="component" value="Unassembled WGS sequence"/>
</dbReference>
<dbReference type="AlphaFoldDB" id="A0A9W6VCS6"/>
<name>A0A9W6VCS6_9PSEU</name>
<gene>
    <name evidence="1" type="ORF">Aglo03_51090</name>
</gene>
<keyword evidence="2" id="KW-1185">Reference proteome</keyword>
<dbReference type="EMBL" id="BSSD01000008">
    <property type="protein sequence ID" value="GLW94293.1"/>
    <property type="molecule type" value="Genomic_DNA"/>
</dbReference>
<protein>
    <submittedName>
        <fullName evidence="1">Uncharacterized protein</fullName>
    </submittedName>
</protein>
<accession>A0A9W6VCS6</accession>
<evidence type="ECO:0000313" key="2">
    <source>
        <dbReference type="Proteomes" id="UP001165042"/>
    </source>
</evidence>
<evidence type="ECO:0000313" key="1">
    <source>
        <dbReference type="EMBL" id="GLW94293.1"/>
    </source>
</evidence>